<evidence type="ECO:0000256" key="1">
    <source>
        <dbReference type="SAM" id="MobiDB-lite"/>
    </source>
</evidence>
<dbReference type="RefSeq" id="XP_037165603.1">
    <property type="nucleotide sequence ID" value="XM_037307794.1"/>
</dbReference>
<feature type="compositionally biased region" description="Pro residues" evidence="1">
    <location>
        <begin position="58"/>
        <end position="73"/>
    </location>
</feature>
<comment type="caution">
    <text evidence="2">The sequence shown here is derived from an EMBL/GenBank/DDBJ whole genome shotgun (WGS) entry which is preliminary data.</text>
</comment>
<organism evidence="2 3">
    <name type="scientific">Letharia columbiana</name>
    <dbReference type="NCBI Taxonomy" id="112416"/>
    <lineage>
        <taxon>Eukaryota</taxon>
        <taxon>Fungi</taxon>
        <taxon>Dikarya</taxon>
        <taxon>Ascomycota</taxon>
        <taxon>Pezizomycotina</taxon>
        <taxon>Lecanoromycetes</taxon>
        <taxon>OSLEUM clade</taxon>
        <taxon>Lecanoromycetidae</taxon>
        <taxon>Lecanorales</taxon>
        <taxon>Lecanorineae</taxon>
        <taxon>Parmeliaceae</taxon>
        <taxon>Letharia</taxon>
    </lineage>
</organism>
<reference evidence="2 3" key="1">
    <citation type="journal article" date="2020" name="Genomics">
        <title>Complete, high-quality genomes from long-read metagenomic sequencing of two wolf lichen thalli reveals enigmatic genome architecture.</title>
        <authorList>
            <person name="McKenzie S.K."/>
            <person name="Walston R.F."/>
            <person name="Allen J.L."/>
        </authorList>
    </citation>
    <scope>NUCLEOTIDE SEQUENCE [LARGE SCALE GENOMIC DNA]</scope>
    <source>
        <strain evidence="2">WasteWater2</strain>
    </source>
</reference>
<proteinExistence type="predicted"/>
<sequence length="219" mass="25447">MSPHDYLPSLFLTFHLSFLNITHIPKRKSSTTQRPQSTDLHNHTFHDATMTSPKPEPKPQGSPVPPTAPPPEPSRLRLPGNYVSAKHPQAFHPPHELVIIENEFNNYKSAGRVSDTPVYRVVEKDGEYASFAIYYLLENVQTKEVPEQWREKDELRLFPGQMITERWWDLDEKGRVVAKWMEDWDAEKLARGDDGETFGDEETLRRDNDENERQAVRRS</sequence>
<name>A0A8H6FWU4_9LECA</name>
<dbReference type="GeneID" id="59287543"/>
<dbReference type="Proteomes" id="UP000578531">
    <property type="component" value="Unassembled WGS sequence"/>
</dbReference>
<gene>
    <name evidence="2" type="ORF">HO173_005882</name>
</gene>
<keyword evidence="3" id="KW-1185">Reference proteome</keyword>
<dbReference type="EMBL" id="JACCJC010000021">
    <property type="protein sequence ID" value="KAF6236251.1"/>
    <property type="molecule type" value="Genomic_DNA"/>
</dbReference>
<evidence type="ECO:0000313" key="3">
    <source>
        <dbReference type="Proteomes" id="UP000578531"/>
    </source>
</evidence>
<protein>
    <submittedName>
        <fullName evidence="2">Uncharacterized protein</fullName>
    </submittedName>
</protein>
<feature type="region of interest" description="Disordered" evidence="1">
    <location>
        <begin position="26"/>
        <end position="80"/>
    </location>
</feature>
<feature type="compositionally biased region" description="Polar residues" evidence="1">
    <location>
        <begin position="30"/>
        <end position="39"/>
    </location>
</feature>
<feature type="compositionally biased region" description="Basic and acidic residues" evidence="1">
    <location>
        <begin position="202"/>
        <end position="219"/>
    </location>
</feature>
<accession>A0A8H6FWU4</accession>
<feature type="region of interest" description="Disordered" evidence="1">
    <location>
        <begin position="191"/>
        <end position="219"/>
    </location>
</feature>
<dbReference type="AlphaFoldDB" id="A0A8H6FWU4"/>
<evidence type="ECO:0000313" key="2">
    <source>
        <dbReference type="EMBL" id="KAF6236251.1"/>
    </source>
</evidence>